<evidence type="ECO:0000313" key="2">
    <source>
        <dbReference type="EnsemblMetazoa" id="AGAP028483-PA"/>
    </source>
</evidence>
<dbReference type="Proteomes" id="UP000007062">
    <property type="component" value="Chromosome 2R"/>
</dbReference>
<keyword evidence="3" id="KW-1185">Reference proteome</keyword>
<reference evidence="2" key="4">
    <citation type="submission" date="2020-05" db="UniProtKB">
        <authorList>
            <consortium name="EnsemblMetazoa"/>
        </authorList>
    </citation>
    <scope>IDENTIFICATION</scope>
    <source>
        <strain evidence="2">PEST</strain>
    </source>
</reference>
<reference evidence="1" key="3">
    <citation type="submission" date="2015-03" db="EMBL/GenBank/DDBJ databases">
        <title>Long non-coding RNA discovery across the genus Anopheles reveals conserved secondary structures within and beyond the Gambiae complex.</title>
        <authorList>
            <person name="Jenkins A."/>
            <person name="Waterhouse R."/>
            <person name="Muskavitch M."/>
        </authorList>
    </citation>
    <scope>NUCLEOTIDE SEQUENCE</scope>
    <source>
        <tissue evidence="1">Whole body</tissue>
    </source>
</reference>
<name>A0A0E4G8P4_ANOGA</name>
<evidence type="ECO:0000313" key="1">
    <source>
        <dbReference type="EMBL" id="CFW94381.1"/>
    </source>
</evidence>
<dbReference type="OMA" id="ECEIENQ"/>
<dbReference type="VEuPathDB" id="VectorBase:AGAP028483"/>
<protein>
    <submittedName>
        <fullName evidence="1 2">Uncharacterized protein</fullName>
    </submittedName>
</protein>
<reference evidence="2" key="2">
    <citation type="journal article" date="2004" name="Trends Parasitol.">
        <title>The Anopheles gambiae genome: an update.</title>
        <authorList>
            <person name="Mongin E."/>
            <person name="Louis C."/>
            <person name="Holt R.A."/>
            <person name="Birney E."/>
            <person name="Collins F.H."/>
        </authorList>
    </citation>
    <scope>NUCLEOTIDE SEQUENCE [LARGE SCALE GENOMIC DNA]</scope>
    <source>
        <strain evidence="2">PEST</strain>
    </source>
</reference>
<evidence type="ECO:0000313" key="3">
    <source>
        <dbReference type="Proteomes" id="UP000007062"/>
    </source>
</evidence>
<organism evidence="1">
    <name type="scientific">Anopheles gambiae</name>
    <name type="common">African malaria mosquito</name>
    <dbReference type="NCBI Taxonomy" id="7165"/>
    <lineage>
        <taxon>Eukaryota</taxon>
        <taxon>Metazoa</taxon>
        <taxon>Ecdysozoa</taxon>
        <taxon>Arthropoda</taxon>
        <taxon>Hexapoda</taxon>
        <taxon>Insecta</taxon>
        <taxon>Pterygota</taxon>
        <taxon>Neoptera</taxon>
        <taxon>Endopterygota</taxon>
        <taxon>Diptera</taxon>
        <taxon>Nematocera</taxon>
        <taxon>Culicoidea</taxon>
        <taxon>Culicidae</taxon>
        <taxon>Anophelinae</taxon>
        <taxon>Anopheles</taxon>
    </lineage>
</organism>
<proteinExistence type="predicted"/>
<reference evidence="2 3" key="1">
    <citation type="journal article" date="2002" name="Science">
        <title>The genome sequence of the malaria mosquito Anopheles gambiae.</title>
        <authorList>
            <person name="Holt R.A."/>
            <person name="Subramanian G.M."/>
            <person name="Halpern A."/>
            <person name="Sutton G.G."/>
            <person name="Charlab R."/>
            <person name="Nusskern D.R."/>
            <person name="Wincker P."/>
            <person name="Clark A.G."/>
            <person name="Ribeiro J.M."/>
            <person name="Wides R."/>
            <person name="Salzberg S.L."/>
            <person name="Loftus B."/>
            <person name="Yandell M."/>
            <person name="Majoros W.H."/>
            <person name="Rusch D.B."/>
            <person name="Lai Z."/>
            <person name="Kraft C.L."/>
            <person name="Abril J.F."/>
            <person name="Anthouard V."/>
            <person name="Arensburger P."/>
            <person name="Atkinson P.W."/>
            <person name="Baden H."/>
            <person name="de Berardinis V."/>
            <person name="Baldwin D."/>
            <person name="Benes V."/>
            <person name="Biedler J."/>
            <person name="Blass C."/>
            <person name="Bolanos R."/>
            <person name="Boscus D."/>
            <person name="Barnstead M."/>
            <person name="Cai S."/>
            <person name="Center A."/>
            <person name="Chaturverdi K."/>
            <person name="Christophides G.K."/>
            <person name="Chrystal M.A."/>
            <person name="Clamp M."/>
            <person name="Cravchik A."/>
            <person name="Curwen V."/>
            <person name="Dana A."/>
            <person name="Delcher A."/>
            <person name="Dew I."/>
            <person name="Evans C.A."/>
            <person name="Flanigan M."/>
            <person name="Grundschober-Freimoser A."/>
            <person name="Friedli L."/>
            <person name="Gu Z."/>
            <person name="Guan P."/>
            <person name="Guigo R."/>
            <person name="Hillenmeyer M.E."/>
            <person name="Hladun S.L."/>
            <person name="Hogan J.R."/>
            <person name="Hong Y.S."/>
            <person name="Hoover J."/>
            <person name="Jaillon O."/>
            <person name="Ke Z."/>
            <person name="Kodira C."/>
            <person name="Kokoza E."/>
            <person name="Koutsos A."/>
            <person name="Letunic I."/>
            <person name="Levitsky A."/>
            <person name="Liang Y."/>
            <person name="Lin J.J."/>
            <person name="Lobo N.F."/>
            <person name="Lopez J.R."/>
            <person name="Malek J.A."/>
            <person name="McIntosh T.C."/>
            <person name="Meister S."/>
            <person name="Miller J."/>
            <person name="Mobarry C."/>
            <person name="Mongin E."/>
            <person name="Murphy S.D."/>
            <person name="O'Brochta D.A."/>
            <person name="Pfannkoch C."/>
            <person name="Qi R."/>
            <person name="Regier M.A."/>
            <person name="Remington K."/>
            <person name="Shao H."/>
            <person name="Sharakhova M.V."/>
            <person name="Sitter C.D."/>
            <person name="Shetty J."/>
            <person name="Smith T.J."/>
            <person name="Strong R."/>
            <person name="Sun J."/>
            <person name="Thomasova D."/>
            <person name="Ton L.Q."/>
            <person name="Topalis P."/>
            <person name="Tu Z."/>
            <person name="Unger M.F."/>
            <person name="Walenz B."/>
            <person name="Wang A."/>
            <person name="Wang J."/>
            <person name="Wang M."/>
            <person name="Wang X."/>
            <person name="Woodford K.J."/>
            <person name="Wortman J.R."/>
            <person name="Wu M."/>
            <person name="Yao A."/>
            <person name="Zdobnov E.M."/>
            <person name="Zhang H."/>
            <person name="Zhao Q."/>
            <person name="Zhao S."/>
            <person name="Zhu S.C."/>
            <person name="Zhimulev I."/>
            <person name="Coluzzi M."/>
            <person name="della Torre A."/>
            <person name="Roth C.W."/>
            <person name="Louis C."/>
            <person name="Kalush F."/>
            <person name="Mural R.J."/>
            <person name="Myers E.W."/>
            <person name="Adams M.D."/>
            <person name="Smith H.O."/>
            <person name="Broder S."/>
            <person name="Gardner M.J."/>
            <person name="Fraser C.M."/>
            <person name="Birney E."/>
            <person name="Bork P."/>
            <person name="Brey P.T."/>
            <person name="Venter J.C."/>
            <person name="Weissenbach J."/>
            <person name="Kafatos F.C."/>
            <person name="Collins F.H."/>
            <person name="Hoffman S.L."/>
        </authorList>
    </citation>
    <scope>NUCLEOTIDE SEQUENCE [LARGE SCALE GENOMIC DNA]</scope>
    <source>
        <strain evidence="2 3">PEST</strain>
    </source>
</reference>
<dbReference type="EMBL" id="HACL01000087">
    <property type="protein sequence ID" value="CFW94381.1"/>
    <property type="molecule type" value="Transcribed_RNA"/>
</dbReference>
<dbReference type="EMBL" id="AAAB01008851">
    <property type="status" value="NOT_ANNOTATED_CDS"/>
    <property type="molecule type" value="Genomic_DNA"/>
</dbReference>
<dbReference type="AlphaFoldDB" id="A0A0E4G8P4"/>
<accession>A0A0E4G8P4</accession>
<dbReference type="EnsemblMetazoa" id="AGAP028483-RA">
    <property type="protein sequence ID" value="AGAP028483-PA"/>
    <property type="gene ID" value="AGAP028483"/>
</dbReference>
<sequence>MEPSTVVSDEIRELQDAVVTLRLTIPSLYKKLLLKECEIENQLINDTDVCVPKQPVQELKKIERIPKQIFPAPDAAAGVQEVHNLLNIMHKLSLRNSNGRHRLVNNSATRERNEARCK</sequence>